<name>I1XEV8_METNJ</name>
<dbReference type="PATRIC" id="fig|754476.3.peg.65"/>
<accession>I1XEV8</accession>
<evidence type="ECO:0000313" key="2">
    <source>
        <dbReference type="Proteomes" id="UP000009144"/>
    </source>
</evidence>
<dbReference type="EMBL" id="CP003390">
    <property type="protein sequence ID" value="AFI82927.1"/>
    <property type="molecule type" value="Genomic_DNA"/>
</dbReference>
<dbReference type="eggNOG" id="COG3213">
    <property type="taxonomic scope" value="Bacteria"/>
</dbReference>
<protein>
    <submittedName>
        <fullName evidence="1">NnrS protein</fullName>
    </submittedName>
</protein>
<dbReference type="AlphaFoldDB" id="I1XEV8"/>
<reference evidence="1 2" key="2">
    <citation type="journal article" date="2013" name="Int. J. Syst. Evol. Microbiol.">
        <title>Methylophaga nitratireducenticrescens sp. nov. and Methylophaga frappieri sp. nov., isolated from the biofilm of the methanol-fed denitrification system treating the seawater at the Montreal Biodome.</title>
        <authorList>
            <person name="Villeneuve C."/>
            <person name="Martineau C."/>
            <person name="Mauffrey F."/>
            <person name="Villemur R."/>
        </authorList>
    </citation>
    <scope>NUCLEOTIDE SEQUENCE [LARGE SCALE GENOMIC DNA]</scope>
    <source>
        <strain evidence="1 2">JAM1</strain>
    </source>
</reference>
<dbReference type="STRING" id="754476.Q7A_66"/>
<reference evidence="1 2" key="1">
    <citation type="journal article" date="2012" name="J. Bacteriol.">
        <title>Complete genome sequences of Methylophaga sp. strain JAM1 and Methylophaga sp. strain JAM7.</title>
        <authorList>
            <person name="Villeneuve C."/>
            <person name="Martineau C."/>
            <person name="Mauffrey F."/>
            <person name="Villemur R."/>
        </authorList>
    </citation>
    <scope>NUCLEOTIDE SEQUENCE [LARGE SCALE GENOMIC DNA]</scope>
    <source>
        <strain evidence="1 2">JAM1</strain>
    </source>
</reference>
<dbReference type="Proteomes" id="UP000009144">
    <property type="component" value="Chromosome"/>
</dbReference>
<dbReference type="RefSeq" id="WP_014705303.1">
    <property type="nucleotide sequence ID" value="NC_017857.3"/>
</dbReference>
<proteinExistence type="predicted"/>
<sequence length="389" mass="42677">MPTDVSSTVMYNQSKVWLALWLFPLVSAYAMIIMPLTLYSLYQTQGLPGLSQPEGHAHEMLFGLVTGLIAGYLSGRPERKVALLILLAWFAARVASLNWPDSLWSTVLQALLVALLLWQILPRLNAAKRWRNRILLPLIFALLGLGVLSALSRGLTLPMWFWPTAQVTGILLALLLSYMGGRLLAPAIANAIDRTGGTILKARVQPRIEGGLILTLATAALLSLSSTQIPGWFSALPLWLAALLICIRIVRWQPWRLGGRLDLLCLLAGYGWLAPGLIVMALQQTRGLSTGPGLHLVTIGTLGILATGVIMRLTAQRRKRDLPTGSWWALIALLFSLAAVSRALPDLFLLLPWSARTILYFFAAGGWSLAWGLTLIYQLRTLQRPVVST</sequence>
<organism evidence="1 2">
    <name type="scientific">Methylophaga nitratireducenticrescens</name>
    <dbReference type="NCBI Taxonomy" id="754476"/>
    <lineage>
        <taxon>Bacteria</taxon>
        <taxon>Pseudomonadati</taxon>
        <taxon>Pseudomonadota</taxon>
        <taxon>Gammaproteobacteria</taxon>
        <taxon>Thiotrichales</taxon>
        <taxon>Piscirickettsiaceae</taxon>
        <taxon>Methylophaga</taxon>
    </lineage>
</organism>
<keyword evidence="2" id="KW-1185">Reference proteome</keyword>
<evidence type="ECO:0000313" key="1">
    <source>
        <dbReference type="EMBL" id="AFI82927.1"/>
    </source>
</evidence>
<dbReference type="KEGG" id="mej:Q7A_66"/>
<dbReference type="OrthoDB" id="6372248at2"/>
<gene>
    <name evidence="1" type="ordered locus">Q7A_66</name>
</gene>
<dbReference type="Pfam" id="PF05940">
    <property type="entry name" value="NnrS"/>
    <property type="match status" value="1"/>
</dbReference>
<dbReference type="InterPro" id="IPR010266">
    <property type="entry name" value="NnrS"/>
</dbReference>
<dbReference type="HOGENOM" id="CLU_041785_2_0_6"/>